<evidence type="ECO:0000256" key="2">
    <source>
        <dbReference type="SAM" id="MobiDB-lite"/>
    </source>
</evidence>
<evidence type="ECO:0000256" key="1">
    <source>
        <dbReference type="ARBA" id="ARBA00006974"/>
    </source>
</evidence>
<reference evidence="3" key="1">
    <citation type="submission" date="2022-08" db="EMBL/GenBank/DDBJ databases">
        <authorList>
            <person name="Gutierrez-Valencia J."/>
        </authorList>
    </citation>
    <scope>NUCLEOTIDE SEQUENCE</scope>
</reference>
<proteinExistence type="inferred from homology"/>
<name>A0AAV0JMS4_9ROSI</name>
<comment type="similarity">
    <text evidence="1">Belongs to the ARG7 family.</text>
</comment>
<evidence type="ECO:0000313" key="3">
    <source>
        <dbReference type="EMBL" id="CAI0410039.1"/>
    </source>
</evidence>
<dbReference type="GO" id="GO:0009733">
    <property type="term" value="P:response to auxin"/>
    <property type="evidence" value="ECO:0007669"/>
    <property type="project" value="InterPro"/>
</dbReference>
<feature type="compositionally biased region" description="Basic residues" evidence="2">
    <location>
        <begin position="212"/>
        <end position="223"/>
    </location>
</feature>
<dbReference type="PANTHER" id="PTHR31374:SF6">
    <property type="entry name" value="OS04G0608300 PROTEIN"/>
    <property type="match status" value="1"/>
</dbReference>
<accession>A0AAV0JMS4</accession>
<dbReference type="AlphaFoldDB" id="A0AAV0JMS4"/>
<keyword evidence="4" id="KW-1185">Reference proteome</keyword>
<organism evidence="3 4">
    <name type="scientific">Linum tenue</name>
    <dbReference type="NCBI Taxonomy" id="586396"/>
    <lineage>
        <taxon>Eukaryota</taxon>
        <taxon>Viridiplantae</taxon>
        <taxon>Streptophyta</taxon>
        <taxon>Embryophyta</taxon>
        <taxon>Tracheophyta</taxon>
        <taxon>Spermatophyta</taxon>
        <taxon>Magnoliopsida</taxon>
        <taxon>eudicotyledons</taxon>
        <taxon>Gunneridae</taxon>
        <taxon>Pentapetalae</taxon>
        <taxon>rosids</taxon>
        <taxon>fabids</taxon>
        <taxon>Malpighiales</taxon>
        <taxon>Linaceae</taxon>
        <taxon>Linum</taxon>
    </lineage>
</organism>
<sequence>MDSSHSHNNNTKKPSSKISDIVSLQRILKKWKRIATTTTTAPSTPTAAAATTSKSMKFIRRTFSFNDVASAATSSSSNGAVPKGSVAVCVGKELKRYVVPTEHLGHHAFRVLLRQAEEEFGFQQEGVLRIPCDVASFEAILKVVRGKTTPYSSSDHHVYDNDMMMMMSDGEEDYEEQYCHQFGFPASPATGSGGCCSPSSSSADSDQYHGHQQQHHHHPQMCR</sequence>
<dbReference type="Proteomes" id="UP001154282">
    <property type="component" value="Unassembled WGS sequence"/>
</dbReference>
<protein>
    <submittedName>
        <fullName evidence="3">Uncharacterized protein</fullName>
    </submittedName>
</protein>
<feature type="compositionally biased region" description="Low complexity" evidence="2">
    <location>
        <begin position="193"/>
        <end position="205"/>
    </location>
</feature>
<dbReference type="PANTHER" id="PTHR31374">
    <property type="entry name" value="AUXIN-INDUCED PROTEIN-LIKE-RELATED"/>
    <property type="match status" value="1"/>
</dbReference>
<feature type="region of interest" description="Disordered" evidence="2">
    <location>
        <begin position="193"/>
        <end position="223"/>
    </location>
</feature>
<dbReference type="InterPro" id="IPR003676">
    <property type="entry name" value="SAUR_fam"/>
</dbReference>
<dbReference type="Pfam" id="PF02519">
    <property type="entry name" value="Auxin_inducible"/>
    <property type="match status" value="1"/>
</dbReference>
<dbReference type="EMBL" id="CAMGYJ010000005">
    <property type="protein sequence ID" value="CAI0410039.1"/>
    <property type="molecule type" value="Genomic_DNA"/>
</dbReference>
<evidence type="ECO:0000313" key="4">
    <source>
        <dbReference type="Proteomes" id="UP001154282"/>
    </source>
</evidence>
<comment type="caution">
    <text evidence="3">The sequence shown here is derived from an EMBL/GenBank/DDBJ whole genome shotgun (WGS) entry which is preliminary data.</text>
</comment>
<gene>
    <name evidence="3" type="ORF">LITE_LOCUS14586</name>
</gene>